<evidence type="ECO:0000259" key="1">
    <source>
        <dbReference type="Pfam" id="PF13966"/>
    </source>
</evidence>
<feature type="domain" description="Reverse transcriptase zinc-binding" evidence="1">
    <location>
        <begin position="58"/>
        <end position="140"/>
    </location>
</feature>
<dbReference type="AlphaFoldDB" id="A0A445E9S4"/>
<dbReference type="STRING" id="3818.A0A445E9S4"/>
<name>A0A445E9S4_ARAHY</name>
<dbReference type="InterPro" id="IPR026960">
    <property type="entry name" value="RVT-Znf"/>
</dbReference>
<organism evidence="2 3">
    <name type="scientific">Arachis hypogaea</name>
    <name type="common">Peanut</name>
    <dbReference type="NCBI Taxonomy" id="3818"/>
    <lineage>
        <taxon>Eukaryota</taxon>
        <taxon>Viridiplantae</taxon>
        <taxon>Streptophyta</taxon>
        <taxon>Embryophyta</taxon>
        <taxon>Tracheophyta</taxon>
        <taxon>Spermatophyta</taxon>
        <taxon>Magnoliopsida</taxon>
        <taxon>eudicotyledons</taxon>
        <taxon>Gunneridae</taxon>
        <taxon>Pentapetalae</taxon>
        <taxon>rosids</taxon>
        <taxon>fabids</taxon>
        <taxon>Fabales</taxon>
        <taxon>Fabaceae</taxon>
        <taxon>Papilionoideae</taxon>
        <taxon>50 kb inversion clade</taxon>
        <taxon>dalbergioids sensu lato</taxon>
        <taxon>Dalbergieae</taxon>
        <taxon>Pterocarpus clade</taxon>
        <taxon>Arachis</taxon>
    </lineage>
</organism>
<dbReference type="EMBL" id="SDMP01000002">
    <property type="protein sequence ID" value="RYR72222.1"/>
    <property type="molecule type" value="Genomic_DNA"/>
</dbReference>
<dbReference type="Proteomes" id="UP000289738">
    <property type="component" value="Chromosome A02"/>
</dbReference>
<proteinExistence type="predicted"/>
<evidence type="ECO:0000313" key="3">
    <source>
        <dbReference type="Proteomes" id="UP000289738"/>
    </source>
</evidence>
<comment type="caution">
    <text evidence="2">The sequence shown here is derived from an EMBL/GenBank/DDBJ whole genome shotgun (WGS) entry which is preliminary data.</text>
</comment>
<dbReference type="Pfam" id="PF13966">
    <property type="entry name" value="zf-RVT"/>
    <property type="match status" value="1"/>
</dbReference>
<keyword evidence="3" id="KW-1185">Reference proteome</keyword>
<reference evidence="2 3" key="1">
    <citation type="submission" date="2019-01" db="EMBL/GenBank/DDBJ databases">
        <title>Sequencing of cultivated peanut Arachis hypogaea provides insights into genome evolution and oil improvement.</title>
        <authorList>
            <person name="Chen X."/>
        </authorList>
    </citation>
    <scope>NUCLEOTIDE SEQUENCE [LARGE SCALE GENOMIC DNA]</scope>
    <source>
        <strain evidence="3">cv. Fuhuasheng</strain>
        <tissue evidence="2">Leaves</tissue>
    </source>
</reference>
<evidence type="ECO:0000313" key="2">
    <source>
        <dbReference type="EMBL" id="RYR72222.1"/>
    </source>
</evidence>
<gene>
    <name evidence="2" type="ORF">Ahy_A02g006429</name>
</gene>
<accession>A0A445E9S4</accession>
<sequence length="171" mass="19620">MRDRKTMIVKAKINIDAARQVRDQLIVAGPNKKEVEVALRYERLGKFCTCCAKLGHEVKNCHDLLKDTKSDMVKDDDIGELKLPYKIKVFLWKSLHEKLPVLQQVQSRFASTSATCPRCMLKAESISHALFQYPLFSIIWSLSLITLDERRRDIFQLVATSLILGSSSIRR</sequence>
<protein>
    <recommendedName>
        <fullName evidence="1">Reverse transcriptase zinc-binding domain-containing protein</fullName>
    </recommendedName>
</protein>